<accession>A0A2T0MIN4</accession>
<dbReference type="AlphaFoldDB" id="A0A2T0MIN4"/>
<protein>
    <submittedName>
        <fullName evidence="2">Uncharacterized protein</fullName>
    </submittedName>
</protein>
<comment type="caution">
    <text evidence="2">The sequence shown here is derived from an EMBL/GenBank/DDBJ whole genome shotgun (WGS) entry which is preliminary data.</text>
</comment>
<dbReference type="EMBL" id="PVYX01000001">
    <property type="protein sequence ID" value="PRX57444.1"/>
    <property type="molecule type" value="Genomic_DNA"/>
</dbReference>
<proteinExistence type="predicted"/>
<organism evidence="2 3">
    <name type="scientific">Flagellimonas meridianipacifica</name>
    <dbReference type="NCBI Taxonomy" id="1080225"/>
    <lineage>
        <taxon>Bacteria</taxon>
        <taxon>Pseudomonadati</taxon>
        <taxon>Bacteroidota</taxon>
        <taxon>Flavobacteriia</taxon>
        <taxon>Flavobacteriales</taxon>
        <taxon>Flavobacteriaceae</taxon>
        <taxon>Flagellimonas</taxon>
    </lineage>
</organism>
<gene>
    <name evidence="2" type="ORF">CLV81_1449</name>
</gene>
<reference evidence="2 3" key="1">
    <citation type="submission" date="2018-03" db="EMBL/GenBank/DDBJ databases">
        <title>Genomic Encyclopedia of Archaeal and Bacterial Type Strains, Phase II (KMG-II): from individual species to whole genera.</title>
        <authorList>
            <person name="Goeker M."/>
        </authorList>
    </citation>
    <scope>NUCLEOTIDE SEQUENCE [LARGE SCALE GENOMIC DNA]</scope>
    <source>
        <strain evidence="2 3">DSM 25027</strain>
    </source>
</reference>
<evidence type="ECO:0000313" key="2">
    <source>
        <dbReference type="EMBL" id="PRX57444.1"/>
    </source>
</evidence>
<dbReference type="Proteomes" id="UP000237640">
    <property type="component" value="Unassembled WGS sequence"/>
</dbReference>
<keyword evidence="1" id="KW-0472">Membrane</keyword>
<keyword evidence="1" id="KW-1133">Transmembrane helix</keyword>
<sequence length="222" mass="25712">MQLMIIIWTLICATVIIIYPIFLYSKSNNIRINKKDNNHMLLDSVKLLLFDLRDRPLGWSSIIEIPELTKDVLQENTILFYLETEDTCLKLPVNNETLGYTANVFKNIGKVYLTFKCIKDGVSNYTAPMCHLKSLKMLIIKPESFYPERSSVYGRKKKYSIHNFLKANGVNIHDYEETLGCLSNFCKIDFSGYHKNRVSMSLKNQFVSDASKRKPKYSALMI</sequence>
<keyword evidence="1" id="KW-0812">Transmembrane</keyword>
<name>A0A2T0MIN4_9FLAO</name>
<keyword evidence="3" id="KW-1185">Reference proteome</keyword>
<evidence type="ECO:0000256" key="1">
    <source>
        <dbReference type="SAM" id="Phobius"/>
    </source>
</evidence>
<evidence type="ECO:0000313" key="3">
    <source>
        <dbReference type="Proteomes" id="UP000237640"/>
    </source>
</evidence>
<feature type="transmembrane region" description="Helical" evidence="1">
    <location>
        <begin position="6"/>
        <end position="25"/>
    </location>
</feature>